<evidence type="ECO:0000313" key="6">
    <source>
        <dbReference type="EMBL" id="CAD6995924.1"/>
    </source>
</evidence>
<dbReference type="FunFam" id="3.40.50.2000:FF:000050">
    <property type="entry name" value="UDP-glucuronosyltransferase"/>
    <property type="match status" value="1"/>
</dbReference>
<keyword evidence="7" id="KW-1185">Reference proteome</keyword>
<feature type="transmembrane region" description="Helical" evidence="4">
    <location>
        <begin position="483"/>
        <end position="502"/>
    </location>
</feature>
<dbReference type="CDD" id="cd03784">
    <property type="entry name" value="GT1_Gtf-like"/>
    <property type="match status" value="1"/>
</dbReference>
<name>A0A811UAJ8_CERCA</name>
<dbReference type="OrthoDB" id="5835829at2759"/>
<gene>
    <name evidence="6" type="ORF">CCAP1982_LOCUS4626</name>
</gene>
<dbReference type="Gene3D" id="3.40.50.2000">
    <property type="entry name" value="Glycogen Phosphorylase B"/>
    <property type="match status" value="1"/>
</dbReference>
<accession>A0A811UAJ8</accession>
<dbReference type="PANTHER" id="PTHR48043">
    <property type="entry name" value="EG:EG0003.4 PROTEIN-RELATED"/>
    <property type="match status" value="1"/>
</dbReference>
<dbReference type="KEGG" id="ccat:101458243"/>
<dbReference type="PANTHER" id="PTHR48043:SF159">
    <property type="entry name" value="EG:EG0003.4 PROTEIN-RELATED"/>
    <property type="match status" value="1"/>
</dbReference>
<feature type="chain" id="PRO_5032983860" evidence="5">
    <location>
        <begin position="24"/>
        <end position="525"/>
    </location>
</feature>
<dbReference type="InterPro" id="IPR002213">
    <property type="entry name" value="UDP_glucos_trans"/>
</dbReference>
<keyword evidence="5" id="KW-0732">Signal</keyword>
<organism evidence="6 7">
    <name type="scientific">Ceratitis capitata</name>
    <name type="common">Mediterranean fruit fly</name>
    <name type="synonym">Tephritis capitata</name>
    <dbReference type="NCBI Taxonomy" id="7213"/>
    <lineage>
        <taxon>Eukaryota</taxon>
        <taxon>Metazoa</taxon>
        <taxon>Ecdysozoa</taxon>
        <taxon>Arthropoda</taxon>
        <taxon>Hexapoda</taxon>
        <taxon>Insecta</taxon>
        <taxon>Pterygota</taxon>
        <taxon>Neoptera</taxon>
        <taxon>Endopterygota</taxon>
        <taxon>Diptera</taxon>
        <taxon>Brachycera</taxon>
        <taxon>Muscomorpha</taxon>
        <taxon>Tephritoidea</taxon>
        <taxon>Tephritidae</taxon>
        <taxon>Ceratitis</taxon>
        <taxon>Ceratitis</taxon>
    </lineage>
</organism>
<evidence type="ECO:0000256" key="4">
    <source>
        <dbReference type="SAM" id="Phobius"/>
    </source>
</evidence>
<reference evidence="6" key="1">
    <citation type="submission" date="2020-11" db="EMBL/GenBank/DDBJ databases">
        <authorList>
            <person name="Whitehead M."/>
        </authorList>
    </citation>
    <scope>NUCLEOTIDE SEQUENCE</scope>
    <source>
        <strain evidence="6">EGII</strain>
    </source>
</reference>
<proteinExistence type="inferred from homology"/>
<dbReference type="GO" id="GO:0008194">
    <property type="term" value="F:UDP-glycosyltransferase activity"/>
    <property type="evidence" value="ECO:0007669"/>
    <property type="project" value="InterPro"/>
</dbReference>
<dbReference type="AlphaFoldDB" id="A0A811UAJ8"/>
<keyword evidence="4" id="KW-0472">Membrane</keyword>
<dbReference type="Pfam" id="PF00201">
    <property type="entry name" value="UDPGT"/>
    <property type="match status" value="1"/>
</dbReference>
<feature type="signal peptide" evidence="5">
    <location>
        <begin position="1"/>
        <end position="23"/>
    </location>
</feature>
<dbReference type="EMBL" id="CAJHJT010000001">
    <property type="protein sequence ID" value="CAD6995924.1"/>
    <property type="molecule type" value="Genomic_DNA"/>
</dbReference>
<evidence type="ECO:0000256" key="3">
    <source>
        <dbReference type="ARBA" id="ARBA00022679"/>
    </source>
</evidence>
<evidence type="ECO:0000256" key="5">
    <source>
        <dbReference type="SAM" id="SignalP"/>
    </source>
</evidence>
<sequence>MTKITFTILALALIVLTPNYLESAKILSIFPFTGPSQYLLVQPYLKALAARGHEITSVSVFPQKTPLKNFRDIAIKNTDADHNDYIKYAMENFAGSKLNELRFVKGYVLPATLAVLKNEEFQQLLWSNEEFDLIIIEVFSQEALYALGHHFKAPMIGVSTFGRDVVVDQLVDNVSPVSYVSAPSGRQLHEMNFWQRLDNLYINTMEWLYDKLVLLPAQQRFYEQYFPNATLDLSEVRRNFSLLLLNQHYAFSWARPLVPNAIEIAGMHVEHIPKKLPADMEAFINASPKGAIYFSLGSNIKSTYLPREKLSAIMDAFASLPVNVLWKFEKTDLPGKPKNVFINKWFPQQDILAHPKVKLFITHGGMHSSIEVVHHGKPIVGLPVFYDQHLNVERAVNNGLGVGLDFRNFTSEEFRDAILEVLNNPTYAERAREVSAGFHDRPMKPLDAAIYWTEYVLRHKGAPQLRVAARHLNFLQRHSVDTMAVLFGIPILLAISVIYCIFKLSLVVYGSKSISQCDVKKRKAE</sequence>
<keyword evidence="2" id="KW-0328">Glycosyltransferase</keyword>
<dbReference type="Proteomes" id="UP000606786">
    <property type="component" value="Unassembled WGS sequence"/>
</dbReference>
<evidence type="ECO:0000256" key="2">
    <source>
        <dbReference type="ARBA" id="ARBA00022676"/>
    </source>
</evidence>
<comment type="caution">
    <text evidence="6">The sequence shown here is derived from an EMBL/GenBank/DDBJ whole genome shotgun (WGS) entry which is preliminary data.</text>
</comment>
<evidence type="ECO:0000313" key="7">
    <source>
        <dbReference type="Proteomes" id="UP000606786"/>
    </source>
</evidence>
<keyword evidence="4" id="KW-1133">Transmembrane helix</keyword>
<dbReference type="InterPro" id="IPR050271">
    <property type="entry name" value="UDP-glycosyltransferase"/>
</dbReference>
<keyword evidence="4" id="KW-0812">Transmembrane</keyword>
<evidence type="ECO:0000256" key="1">
    <source>
        <dbReference type="ARBA" id="ARBA00009995"/>
    </source>
</evidence>
<comment type="similarity">
    <text evidence="1">Belongs to the UDP-glycosyltransferase family.</text>
</comment>
<keyword evidence="3" id="KW-0808">Transferase</keyword>
<dbReference type="SUPFAM" id="SSF53756">
    <property type="entry name" value="UDP-Glycosyltransferase/glycogen phosphorylase"/>
    <property type="match status" value="1"/>
</dbReference>
<protein>
    <submittedName>
        <fullName evidence="6">(Mediterranean fruit fly) hypothetical protein</fullName>
    </submittedName>
</protein>